<dbReference type="Gene3D" id="3.40.50.720">
    <property type="entry name" value="NAD(P)-binding Rossmann-like Domain"/>
    <property type="match status" value="1"/>
</dbReference>
<name>A0A183T011_SCHSO</name>
<dbReference type="PANTHER" id="PTHR23382">
    <property type="entry name" value="MALATE DEHYDROGENASE"/>
    <property type="match status" value="1"/>
</dbReference>
<dbReference type="GO" id="GO:0016615">
    <property type="term" value="F:malate dehydrogenase activity"/>
    <property type="evidence" value="ECO:0007669"/>
    <property type="project" value="InterPro"/>
</dbReference>
<reference evidence="5" key="1">
    <citation type="submission" date="2016-06" db="UniProtKB">
        <authorList>
            <consortium name="WormBaseParasite"/>
        </authorList>
    </citation>
    <scope>IDENTIFICATION</scope>
</reference>
<sequence>MAAVDAAAGGTSKCPRYANVELLADKLAFNLPNFKVSKIVLQAEEWTLAIENQWPVLPSPIIWRELVDRGGMSSLIGGAKDFQEYAKTYYDQESSFTTHQLMGFVEDNKRYKRQDIELALSYKPSRPLPKIVTILGADSHCAHRLLMLLTLRKEVKAENRISLRLFTEDPAKAAGLDDVKFQVEDSACPSIQSVSVEYTLTSAVKDASLIVVLDVVPRQHFHRSSSYQTANSSFAVLEPRESWLSRRFVFLHRLGVHIAQHCSADVKVLVAGSLRLFEKAELVAAPINFDVQALFTACSGKLATRNIVGLVRPLEWRLKATIAKKLGVRCCDLVDLIVWGNIDHRFHVDISRVRIYRRHGKDDAIIGPSWFNLDAEPLIWDAEWLKEDFVREAVEKMKAPARYQAAYCHASAIASFIDQWLFGKVEREEMLESLVLISDGCYGVPRGLAFSFPVTMNPSGCFAAIEDIPMDAEKQTAINMCIKDVLEDWAVVNPVLLENYLEEINRFGKAIPSAPLSDEVTLEVDPEAKA</sequence>
<dbReference type="GO" id="GO:0006108">
    <property type="term" value="P:malate metabolic process"/>
    <property type="evidence" value="ECO:0007669"/>
    <property type="project" value="InterPro"/>
</dbReference>
<dbReference type="OrthoDB" id="1510206at2759"/>
<dbReference type="Pfam" id="PF02866">
    <property type="entry name" value="Ldh_1_C"/>
    <property type="match status" value="1"/>
</dbReference>
<dbReference type="Proteomes" id="UP000275846">
    <property type="component" value="Unassembled WGS sequence"/>
</dbReference>
<dbReference type="Gene3D" id="3.90.110.10">
    <property type="entry name" value="Lactate dehydrogenase/glycoside hydrolase, family 4, C-terminal"/>
    <property type="match status" value="1"/>
</dbReference>
<dbReference type="InterPro" id="IPR022383">
    <property type="entry name" value="Lactate/malate_DH_C"/>
</dbReference>
<evidence type="ECO:0000259" key="2">
    <source>
        <dbReference type="Pfam" id="PF02866"/>
    </source>
</evidence>
<dbReference type="STRING" id="70667.A0A183T011"/>
<evidence type="ECO:0000313" key="4">
    <source>
        <dbReference type="Proteomes" id="UP000275846"/>
    </source>
</evidence>
<gene>
    <name evidence="3" type="ORF">SSLN_LOCUS9807</name>
</gene>
<feature type="domain" description="Lactate/malate dehydrogenase C-terminal" evidence="2">
    <location>
        <begin position="379"/>
        <end position="485"/>
    </location>
</feature>
<dbReference type="SUPFAM" id="SSF56327">
    <property type="entry name" value="LDH C-terminal domain-like"/>
    <property type="match status" value="1"/>
</dbReference>
<keyword evidence="1" id="KW-0560">Oxidoreductase</keyword>
<protein>
    <submittedName>
        <fullName evidence="5">Ldh_1_C domain-containing protein</fullName>
    </submittedName>
</protein>
<dbReference type="EMBL" id="UYSU01035464">
    <property type="protein sequence ID" value="VDL96192.1"/>
    <property type="molecule type" value="Genomic_DNA"/>
</dbReference>
<dbReference type="AlphaFoldDB" id="A0A183T011"/>
<keyword evidence="4" id="KW-1185">Reference proteome</keyword>
<dbReference type="WBParaSite" id="SSLN_0001017101-mRNA-1">
    <property type="protein sequence ID" value="SSLN_0001017101-mRNA-1"/>
    <property type="gene ID" value="SSLN_0001017101"/>
</dbReference>
<evidence type="ECO:0000313" key="5">
    <source>
        <dbReference type="WBParaSite" id="SSLN_0001017101-mRNA-1"/>
    </source>
</evidence>
<evidence type="ECO:0000313" key="3">
    <source>
        <dbReference type="EMBL" id="VDL96192.1"/>
    </source>
</evidence>
<organism evidence="5">
    <name type="scientific">Schistocephalus solidus</name>
    <name type="common">Tapeworm</name>
    <dbReference type="NCBI Taxonomy" id="70667"/>
    <lineage>
        <taxon>Eukaryota</taxon>
        <taxon>Metazoa</taxon>
        <taxon>Spiralia</taxon>
        <taxon>Lophotrochozoa</taxon>
        <taxon>Platyhelminthes</taxon>
        <taxon>Cestoda</taxon>
        <taxon>Eucestoda</taxon>
        <taxon>Diphyllobothriidea</taxon>
        <taxon>Diphyllobothriidae</taxon>
        <taxon>Schistocephalus</taxon>
    </lineage>
</organism>
<dbReference type="InterPro" id="IPR010945">
    <property type="entry name" value="Malate_DH_type2"/>
</dbReference>
<proteinExistence type="predicted"/>
<reference evidence="3 4" key="2">
    <citation type="submission" date="2018-11" db="EMBL/GenBank/DDBJ databases">
        <authorList>
            <consortium name="Pathogen Informatics"/>
        </authorList>
    </citation>
    <scope>NUCLEOTIDE SEQUENCE [LARGE SCALE GENOMIC DNA]</scope>
    <source>
        <strain evidence="3 4">NST_G2</strain>
    </source>
</reference>
<accession>A0A183T011</accession>
<evidence type="ECO:0000256" key="1">
    <source>
        <dbReference type="ARBA" id="ARBA00023002"/>
    </source>
</evidence>
<dbReference type="GO" id="GO:0016616">
    <property type="term" value="F:oxidoreductase activity, acting on the CH-OH group of donors, NAD or NADP as acceptor"/>
    <property type="evidence" value="ECO:0007669"/>
    <property type="project" value="InterPro"/>
</dbReference>
<dbReference type="InterPro" id="IPR015955">
    <property type="entry name" value="Lactate_DH/Glyco_Ohase_4_C"/>
</dbReference>